<evidence type="ECO:0000313" key="14">
    <source>
        <dbReference type="Proteomes" id="UP000095342"/>
    </source>
</evidence>
<keyword evidence="4 9" id="KW-0460">Magnesium</keyword>
<protein>
    <recommendedName>
        <fullName evidence="9">Thiamine-phosphate synthase</fullName>
        <shortName evidence="9">TP synthase</shortName>
        <shortName evidence="9">TPS</shortName>
        <ecNumber evidence="9">2.5.1.3</ecNumber>
    </recommendedName>
    <alternativeName>
        <fullName evidence="9">Thiamine-phosphate pyrophosphorylase</fullName>
        <shortName evidence="9">TMP pyrophosphorylase</shortName>
        <shortName evidence="9">TMP-PPase</shortName>
    </alternativeName>
</protein>
<gene>
    <name evidence="9" type="primary">thiE</name>
    <name evidence="13" type="ORF">BJI67_13645</name>
</gene>
<comment type="function">
    <text evidence="9">Condenses 4-methyl-5-(beta-hydroxyethyl)thiazole monophosphate (THZ-P) and 2-methyl-4-amino-5-hydroxymethyl pyrimidine pyrophosphate (HMP-PP) to form thiamine monophosphate (TMP).</text>
</comment>
<comment type="catalytic activity">
    <reaction evidence="8 9 10">
        <text>2-[(2R,5Z)-2-carboxy-4-methylthiazol-5(2H)-ylidene]ethyl phosphate + 4-amino-2-methyl-5-(diphosphooxymethyl)pyrimidine + 2 H(+) = thiamine phosphate + CO2 + diphosphate</text>
        <dbReference type="Rhea" id="RHEA:47844"/>
        <dbReference type="ChEBI" id="CHEBI:15378"/>
        <dbReference type="ChEBI" id="CHEBI:16526"/>
        <dbReference type="ChEBI" id="CHEBI:33019"/>
        <dbReference type="ChEBI" id="CHEBI:37575"/>
        <dbReference type="ChEBI" id="CHEBI:57841"/>
        <dbReference type="ChEBI" id="CHEBI:62899"/>
        <dbReference type="EC" id="2.5.1.3"/>
    </reaction>
</comment>
<comment type="similarity">
    <text evidence="9 10">Belongs to the thiamine-phosphate synthase family.</text>
</comment>
<evidence type="ECO:0000256" key="10">
    <source>
        <dbReference type="RuleBase" id="RU003826"/>
    </source>
</evidence>
<dbReference type="PANTHER" id="PTHR20857">
    <property type="entry name" value="THIAMINE-PHOSPHATE PYROPHOSPHORYLASE"/>
    <property type="match status" value="1"/>
</dbReference>
<feature type="domain" description="Thiamine phosphate synthase/TenI" evidence="12">
    <location>
        <begin position="14"/>
        <end position="195"/>
    </location>
</feature>
<dbReference type="GO" id="GO:0005737">
    <property type="term" value="C:cytoplasm"/>
    <property type="evidence" value="ECO:0007669"/>
    <property type="project" value="TreeGrafter"/>
</dbReference>
<keyword evidence="5 9" id="KW-0784">Thiamine biosynthesis</keyword>
<dbReference type="PANTHER" id="PTHR20857:SF15">
    <property type="entry name" value="THIAMINE-PHOSPHATE SYNTHASE"/>
    <property type="match status" value="1"/>
</dbReference>
<dbReference type="KEGG" id="aaeo:BJI67_13645"/>
<dbReference type="InterPro" id="IPR022998">
    <property type="entry name" value="ThiamineP_synth_TenI"/>
</dbReference>
<comment type="catalytic activity">
    <reaction evidence="7 9 10">
        <text>2-(2-carboxy-4-methylthiazol-5-yl)ethyl phosphate + 4-amino-2-methyl-5-(diphosphooxymethyl)pyrimidine + 2 H(+) = thiamine phosphate + CO2 + diphosphate</text>
        <dbReference type="Rhea" id="RHEA:47848"/>
        <dbReference type="ChEBI" id="CHEBI:15378"/>
        <dbReference type="ChEBI" id="CHEBI:16526"/>
        <dbReference type="ChEBI" id="CHEBI:33019"/>
        <dbReference type="ChEBI" id="CHEBI:37575"/>
        <dbReference type="ChEBI" id="CHEBI:57841"/>
        <dbReference type="ChEBI" id="CHEBI:62890"/>
        <dbReference type="EC" id="2.5.1.3"/>
    </reaction>
</comment>
<feature type="binding site" evidence="9">
    <location>
        <position position="116"/>
    </location>
    <ligand>
        <name>4-amino-2-methyl-5-(diphosphooxymethyl)pyrimidine</name>
        <dbReference type="ChEBI" id="CHEBI:57841"/>
    </ligand>
</feature>
<dbReference type="InterPro" id="IPR034291">
    <property type="entry name" value="TMP_synthase"/>
</dbReference>
<dbReference type="Gene3D" id="3.20.20.70">
    <property type="entry name" value="Aldolase class I"/>
    <property type="match status" value="1"/>
</dbReference>
<dbReference type="HAMAP" id="MF_00097">
    <property type="entry name" value="TMP_synthase"/>
    <property type="match status" value="1"/>
</dbReference>
<accession>A0A1D8KAG7</accession>
<feature type="binding site" evidence="9">
    <location>
        <position position="97"/>
    </location>
    <ligand>
        <name>Mg(2+)</name>
        <dbReference type="ChEBI" id="CHEBI:18420"/>
    </ligand>
</feature>
<evidence type="ECO:0000259" key="12">
    <source>
        <dbReference type="Pfam" id="PF02581"/>
    </source>
</evidence>
<evidence type="ECO:0000256" key="7">
    <source>
        <dbReference type="ARBA" id="ARBA00047851"/>
    </source>
</evidence>
<evidence type="ECO:0000256" key="1">
    <source>
        <dbReference type="ARBA" id="ARBA00005165"/>
    </source>
</evidence>
<dbReference type="RefSeq" id="WP_070073493.1">
    <property type="nucleotide sequence ID" value="NZ_CP017448.1"/>
</dbReference>
<feature type="binding site" evidence="9">
    <location>
        <begin position="192"/>
        <end position="193"/>
    </location>
    <ligand>
        <name>2-[(2R,5Z)-2-carboxy-4-methylthiazol-5(2H)-ylidene]ethyl phosphate</name>
        <dbReference type="ChEBI" id="CHEBI:62899"/>
    </ligand>
</feature>
<evidence type="ECO:0000313" key="13">
    <source>
        <dbReference type="EMBL" id="AOV17963.1"/>
    </source>
</evidence>
<dbReference type="GO" id="GO:0009228">
    <property type="term" value="P:thiamine biosynthetic process"/>
    <property type="evidence" value="ECO:0007669"/>
    <property type="project" value="UniProtKB-KW"/>
</dbReference>
<dbReference type="GO" id="GO:0000287">
    <property type="term" value="F:magnesium ion binding"/>
    <property type="evidence" value="ECO:0007669"/>
    <property type="project" value="UniProtKB-UniRule"/>
</dbReference>
<dbReference type="Pfam" id="PF02581">
    <property type="entry name" value="TMP-TENI"/>
    <property type="match status" value="1"/>
</dbReference>
<dbReference type="CDD" id="cd00564">
    <property type="entry name" value="TMP_TenI"/>
    <property type="match status" value="1"/>
</dbReference>
<feature type="binding site" evidence="9">
    <location>
        <position position="77"/>
    </location>
    <ligand>
        <name>4-amino-2-methyl-5-(diphosphooxymethyl)pyrimidine</name>
        <dbReference type="ChEBI" id="CHEBI:57841"/>
    </ligand>
</feature>
<dbReference type="InterPro" id="IPR013785">
    <property type="entry name" value="Aldolase_TIM"/>
</dbReference>
<dbReference type="Proteomes" id="UP000095342">
    <property type="component" value="Chromosome"/>
</dbReference>
<keyword evidence="2 9" id="KW-0808">Transferase</keyword>
<feature type="binding site" evidence="9">
    <location>
        <position position="172"/>
    </location>
    <ligand>
        <name>2-[(2R,5Z)-2-carboxy-4-methylthiazol-5(2H)-ylidene]ethyl phosphate</name>
        <dbReference type="ChEBI" id="CHEBI:62899"/>
    </ligand>
</feature>
<organism evidence="13 14">
    <name type="scientific">Acidihalobacter aeolianus</name>
    <dbReference type="NCBI Taxonomy" id="2792603"/>
    <lineage>
        <taxon>Bacteria</taxon>
        <taxon>Pseudomonadati</taxon>
        <taxon>Pseudomonadota</taxon>
        <taxon>Gammaproteobacteria</taxon>
        <taxon>Chromatiales</taxon>
        <taxon>Ectothiorhodospiraceae</taxon>
        <taxon>Acidihalobacter</taxon>
    </lineage>
</organism>
<evidence type="ECO:0000256" key="2">
    <source>
        <dbReference type="ARBA" id="ARBA00022679"/>
    </source>
</evidence>
<proteinExistence type="inferred from homology"/>
<feature type="binding site" evidence="9">
    <location>
        <position position="78"/>
    </location>
    <ligand>
        <name>Mg(2+)</name>
        <dbReference type="ChEBI" id="CHEBI:18420"/>
    </ligand>
</feature>
<evidence type="ECO:0000256" key="4">
    <source>
        <dbReference type="ARBA" id="ARBA00022842"/>
    </source>
</evidence>
<comment type="pathway">
    <text evidence="1 9 11">Cofactor biosynthesis; thiamine diphosphate biosynthesis; thiamine phosphate from 4-amino-2-methyl-5-diphosphomethylpyrimidine and 4-methyl-5-(2-phosphoethyl)-thiazole: step 1/1.</text>
</comment>
<dbReference type="AlphaFoldDB" id="A0A1D8KAG7"/>
<comment type="catalytic activity">
    <reaction evidence="6 9 10">
        <text>4-methyl-5-(2-phosphooxyethyl)-thiazole + 4-amino-2-methyl-5-(diphosphooxymethyl)pyrimidine + H(+) = thiamine phosphate + diphosphate</text>
        <dbReference type="Rhea" id="RHEA:22328"/>
        <dbReference type="ChEBI" id="CHEBI:15378"/>
        <dbReference type="ChEBI" id="CHEBI:33019"/>
        <dbReference type="ChEBI" id="CHEBI:37575"/>
        <dbReference type="ChEBI" id="CHEBI:57841"/>
        <dbReference type="ChEBI" id="CHEBI:58296"/>
        <dbReference type="EC" id="2.5.1.3"/>
    </reaction>
</comment>
<dbReference type="GO" id="GO:0004789">
    <property type="term" value="F:thiamine-phosphate diphosphorylase activity"/>
    <property type="evidence" value="ECO:0007669"/>
    <property type="project" value="UniProtKB-UniRule"/>
</dbReference>
<dbReference type="UniPathway" id="UPA00060">
    <property type="reaction ID" value="UER00141"/>
</dbReference>
<comment type="cofactor">
    <cofactor evidence="9">
        <name>Mg(2+)</name>
        <dbReference type="ChEBI" id="CHEBI:18420"/>
    </cofactor>
    <text evidence="9">Binds 1 Mg(2+) ion per subunit.</text>
</comment>
<feature type="binding site" evidence="9">
    <location>
        <begin position="44"/>
        <end position="48"/>
    </location>
    <ligand>
        <name>4-amino-2-methyl-5-(diphosphooxymethyl)pyrimidine</name>
        <dbReference type="ChEBI" id="CHEBI:57841"/>
    </ligand>
</feature>
<evidence type="ECO:0000256" key="5">
    <source>
        <dbReference type="ARBA" id="ARBA00022977"/>
    </source>
</evidence>
<keyword evidence="14" id="KW-1185">Reference proteome</keyword>
<reference evidence="13 14" key="1">
    <citation type="submission" date="2016-09" db="EMBL/GenBank/DDBJ databases">
        <title>Acidihalobacter prosperus V6 (DSM14174).</title>
        <authorList>
            <person name="Khaleque H.N."/>
            <person name="Ramsay J.P."/>
            <person name="Murphy R.J.T."/>
            <person name="Kaksonen A.H."/>
            <person name="Boxall N.J."/>
            <person name="Watkin E.L.J."/>
        </authorList>
    </citation>
    <scope>NUCLEOTIDE SEQUENCE [LARGE SCALE GENOMIC DNA]</scope>
    <source>
        <strain evidence="13 14">V6</strain>
    </source>
</reference>
<feature type="binding site" evidence="9">
    <location>
        <begin position="143"/>
        <end position="145"/>
    </location>
    <ligand>
        <name>2-[(2R,5Z)-2-carboxy-4-methylthiazol-5(2H)-ylidene]ethyl phosphate</name>
        <dbReference type="ChEBI" id="CHEBI:62899"/>
    </ligand>
</feature>
<sequence length="215" mass="22163">MPVTNRSVPPLRGLYVVTDAALTPGPRLVEAVEQALAGGARWVQYRDKAAHDNARRLDETRALRAVCLAHGAGFIVNDDTELALACGADGVHVGADDAPLAQARERLGPHAIIGVSCYNRLELARAAVADGADYVAFGSFYPSTTKPEAVAADPDLLRAARTLERPLCAIGGITADNAPPLVAAGADLIAVVSAVFAAADVCAASQRLAGLFAEG</sequence>
<evidence type="ECO:0000256" key="8">
    <source>
        <dbReference type="ARBA" id="ARBA00047883"/>
    </source>
</evidence>
<keyword evidence="3 9" id="KW-0479">Metal-binding</keyword>
<evidence type="ECO:0000256" key="9">
    <source>
        <dbReference type="HAMAP-Rule" id="MF_00097"/>
    </source>
</evidence>
<dbReference type="InterPro" id="IPR036206">
    <property type="entry name" value="ThiamineP_synth_sf"/>
</dbReference>
<evidence type="ECO:0000256" key="6">
    <source>
        <dbReference type="ARBA" id="ARBA00047334"/>
    </source>
</evidence>
<name>A0A1D8KAG7_9GAMM</name>
<dbReference type="SUPFAM" id="SSF51391">
    <property type="entry name" value="Thiamin phosphate synthase"/>
    <property type="match status" value="1"/>
</dbReference>
<dbReference type="EMBL" id="CP017448">
    <property type="protein sequence ID" value="AOV17963.1"/>
    <property type="molecule type" value="Genomic_DNA"/>
</dbReference>
<evidence type="ECO:0000256" key="3">
    <source>
        <dbReference type="ARBA" id="ARBA00022723"/>
    </source>
</evidence>
<evidence type="ECO:0000256" key="11">
    <source>
        <dbReference type="RuleBase" id="RU004253"/>
    </source>
</evidence>
<dbReference type="GO" id="GO:0009229">
    <property type="term" value="P:thiamine diphosphate biosynthetic process"/>
    <property type="evidence" value="ECO:0007669"/>
    <property type="project" value="UniProtKB-UniRule"/>
</dbReference>
<feature type="binding site" evidence="9">
    <location>
        <position position="146"/>
    </location>
    <ligand>
        <name>4-amino-2-methyl-5-(diphosphooxymethyl)pyrimidine</name>
        <dbReference type="ChEBI" id="CHEBI:57841"/>
    </ligand>
</feature>
<dbReference type="NCBIfam" id="TIGR00693">
    <property type="entry name" value="thiE"/>
    <property type="match status" value="1"/>
</dbReference>
<dbReference type="EC" id="2.5.1.3" evidence="9"/>